<proteinExistence type="predicted"/>
<dbReference type="Pfam" id="PF06486">
    <property type="entry name" value="DUF1093"/>
    <property type="match status" value="1"/>
</dbReference>
<dbReference type="EMBL" id="JBHTOF010000029">
    <property type="protein sequence ID" value="MFD1465306.1"/>
    <property type="molecule type" value="Genomic_DNA"/>
</dbReference>
<dbReference type="Gene3D" id="2.40.50.480">
    <property type="match status" value="1"/>
</dbReference>
<dbReference type="PANTHER" id="PTHR36433">
    <property type="entry name" value="HYPOTHETICAL CYTOSOLIC PROTEIN"/>
    <property type="match status" value="1"/>
</dbReference>
<dbReference type="SUPFAM" id="SSF159121">
    <property type="entry name" value="BC4932-like"/>
    <property type="match status" value="1"/>
</dbReference>
<reference evidence="2" key="1">
    <citation type="journal article" date="2019" name="Int. J. Syst. Evol. Microbiol.">
        <title>The Global Catalogue of Microorganisms (GCM) 10K type strain sequencing project: providing services to taxonomists for standard genome sequencing and annotation.</title>
        <authorList>
            <consortium name="The Broad Institute Genomics Platform"/>
            <consortium name="The Broad Institute Genome Sequencing Center for Infectious Disease"/>
            <person name="Wu L."/>
            <person name="Ma J."/>
        </authorList>
    </citation>
    <scope>NUCLEOTIDE SEQUENCE [LARGE SCALE GENOMIC DNA]</scope>
    <source>
        <strain evidence="2">CCM 8951</strain>
    </source>
</reference>
<comment type="caution">
    <text evidence="1">The sequence shown here is derived from an EMBL/GenBank/DDBJ whole genome shotgun (WGS) entry which is preliminary data.</text>
</comment>
<gene>
    <name evidence="1" type="ORF">ACFQ4L_04270</name>
</gene>
<dbReference type="Proteomes" id="UP001597244">
    <property type="component" value="Unassembled WGS sequence"/>
</dbReference>
<dbReference type="InterPro" id="IPR006542">
    <property type="entry name" value="DUF1093"/>
</dbReference>
<dbReference type="NCBIfam" id="TIGR01655">
    <property type="entry name" value="yxeA_fam"/>
    <property type="match status" value="1"/>
</dbReference>
<dbReference type="PANTHER" id="PTHR36433:SF2">
    <property type="entry name" value="YXEA FAMILY PROTEIN"/>
    <property type="match status" value="1"/>
</dbReference>
<name>A0ABW4DPJ4_9LACO</name>
<dbReference type="RefSeq" id="WP_125577255.1">
    <property type="nucleotide sequence ID" value="NZ_JBHTOF010000029.1"/>
</dbReference>
<evidence type="ECO:0000313" key="2">
    <source>
        <dbReference type="Proteomes" id="UP001597244"/>
    </source>
</evidence>
<keyword evidence="2" id="KW-1185">Reference proteome</keyword>
<dbReference type="InterPro" id="IPR036166">
    <property type="entry name" value="YxeA-like_sf"/>
</dbReference>
<evidence type="ECO:0000313" key="1">
    <source>
        <dbReference type="EMBL" id="MFD1465306.1"/>
    </source>
</evidence>
<accession>A0ABW4DPJ4</accession>
<sequence length="118" mass="13539">MKKFLTIVVIIFALILGAWFTIEKVFRGGDAYYTQITSTGTYHESKTDSGEIIGDYSYDQPGYDANGHKIRLKFNGNKTRPLKRNAYLEVTYRNGDVRSWKQVAEKDIPKKALVQLKK</sequence>
<protein>
    <submittedName>
        <fullName evidence="1">YxeA family protein</fullName>
    </submittedName>
</protein>
<organism evidence="1 2">
    <name type="scientific">Lapidilactobacillus mulanensis</name>
    <dbReference type="NCBI Taxonomy" id="2485999"/>
    <lineage>
        <taxon>Bacteria</taxon>
        <taxon>Bacillati</taxon>
        <taxon>Bacillota</taxon>
        <taxon>Bacilli</taxon>
        <taxon>Lactobacillales</taxon>
        <taxon>Lactobacillaceae</taxon>
        <taxon>Lapidilactobacillus</taxon>
    </lineage>
</organism>